<dbReference type="Pfam" id="PF03815">
    <property type="entry name" value="LCCL"/>
    <property type="match status" value="1"/>
</dbReference>
<accession>A0AAN7BAA2</accession>
<feature type="compositionally biased region" description="Acidic residues" evidence="1">
    <location>
        <begin position="42"/>
        <end position="56"/>
    </location>
</feature>
<feature type="transmembrane region" description="Helical" evidence="2">
    <location>
        <begin position="311"/>
        <end position="327"/>
    </location>
</feature>
<keyword evidence="2" id="KW-0472">Membrane</keyword>
<dbReference type="Gene3D" id="2.170.130.20">
    <property type="entry name" value="LCCL-like domain"/>
    <property type="match status" value="1"/>
</dbReference>
<gene>
    <name evidence="4" type="ORF">QBC37DRAFT_412540</name>
</gene>
<proteinExistence type="predicted"/>
<reference evidence="4" key="2">
    <citation type="submission" date="2023-05" db="EMBL/GenBank/DDBJ databases">
        <authorList>
            <consortium name="Lawrence Berkeley National Laboratory"/>
            <person name="Steindorff A."/>
            <person name="Hensen N."/>
            <person name="Bonometti L."/>
            <person name="Westerberg I."/>
            <person name="Brannstrom I.O."/>
            <person name="Guillou S."/>
            <person name="Cros-Aarteil S."/>
            <person name="Calhoun S."/>
            <person name="Haridas S."/>
            <person name="Kuo A."/>
            <person name="Mondo S."/>
            <person name="Pangilinan J."/>
            <person name="Riley R."/>
            <person name="Labutti K."/>
            <person name="Andreopoulos B."/>
            <person name="Lipzen A."/>
            <person name="Chen C."/>
            <person name="Yanf M."/>
            <person name="Daum C."/>
            <person name="Ng V."/>
            <person name="Clum A."/>
            <person name="Ohm R."/>
            <person name="Martin F."/>
            <person name="Silar P."/>
            <person name="Natvig D."/>
            <person name="Lalanne C."/>
            <person name="Gautier V."/>
            <person name="Ament-Velasquez S.L."/>
            <person name="Kruys A."/>
            <person name="Hutchinson M.I."/>
            <person name="Powell A.J."/>
            <person name="Barry K."/>
            <person name="Miller A.N."/>
            <person name="Grigoriev I.V."/>
            <person name="Debuchy R."/>
            <person name="Gladieux P."/>
            <person name="Thoren M.H."/>
            <person name="Johannesson H."/>
        </authorList>
    </citation>
    <scope>NUCLEOTIDE SEQUENCE</scope>
    <source>
        <strain evidence="4">PSN293</strain>
    </source>
</reference>
<evidence type="ECO:0000259" key="3">
    <source>
        <dbReference type="PROSITE" id="PS50820"/>
    </source>
</evidence>
<feature type="transmembrane region" description="Helical" evidence="2">
    <location>
        <begin position="443"/>
        <end position="464"/>
    </location>
</feature>
<dbReference type="InterPro" id="IPR036609">
    <property type="entry name" value="LCCL_sf"/>
</dbReference>
<feature type="transmembrane region" description="Helical" evidence="2">
    <location>
        <begin position="362"/>
        <end position="385"/>
    </location>
</feature>
<reference evidence="4" key="1">
    <citation type="journal article" date="2023" name="Mol. Phylogenet. Evol.">
        <title>Genome-scale phylogeny and comparative genomics of the fungal order Sordariales.</title>
        <authorList>
            <person name="Hensen N."/>
            <person name="Bonometti L."/>
            <person name="Westerberg I."/>
            <person name="Brannstrom I.O."/>
            <person name="Guillou S."/>
            <person name="Cros-Aarteil S."/>
            <person name="Calhoun S."/>
            <person name="Haridas S."/>
            <person name="Kuo A."/>
            <person name="Mondo S."/>
            <person name="Pangilinan J."/>
            <person name="Riley R."/>
            <person name="LaButti K."/>
            <person name="Andreopoulos B."/>
            <person name="Lipzen A."/>
            <person name="Chen C."/>
            <person name="Yan M."/>
            <person name="Daum C."/>
            <person name="Ng V."/>
            <person name="Clum A."/>
            <person name="Steindorff A."/>
            <person name="Ohm R.A."/>
            <person name="Martin F."/>
            <person name="Silar P."/>
            <person name="Natvig D.O."/>
            <person name="Lalanne C."/>
            <person name="Gautier V."/>
            <person name="Ament-Velasquez S.L."/>
            <person name="Kruys A."/>
            <person name="Hutchinson M.I."/>
            <person name="Powell A.J."/>
            <person name="Barry K."/>
            <person name="Miller A.N."/>
            <person name="Grigoriev I.V."/>
            <person name="Debuchy R."/>
            <person name="Gladieux P."/>
            <person name="Hiltunen Thoren M."/>
            <person name="Johannesson H."/>
        </authorList>
    </citation>
    <scope>NUCLEOTIDE SEQUENCE</scope>
    <source>
        <strain evidence="4">PSN293</strain>
    </source>
</reference>
<organism evidence="4 5">
    <name type="scientific">Rhypophila decipiens</name>
    <dbReference type="NCBI Taxonomy" id="261697"/>
    <lineage>
        <taxon>Eukaryota</taxon>
        <taxon>Fungi</taxon>
        <taxon>Dikarya</taxon>
        <taxon>Ascomycota</taxon>
        <taxon>Pezizomycotina</taxon>
        <taxon>Sordariomycetes</taxon>
        <taxon>Sordariomycetidae</taxon>
        <taxon>Sordariales</taxon>
        <taxon>Naviculisporaceae</taxon>
        <taxon>Rhypophila</taxon>
    </lineage>
</organism>
<sequence length="680" mass="74755">MVMADREMHDDTVLDEETGGKRRYGDREDEVDLHRPRRNHDGDEEAQLLGDGDPDQLELGELLPVTDAGRRQQQPRALAAGGLGLARSRAARPRLLSFLYGPAVPKAYTIRPILPAVQASPVRLLDKVLPKRWQKLMVLVLGVVLWTAVFSSLLRRGKGAVTDAAGKTVVHMDCVDTFWRRNNECGLNGVDCEPFTNETITFRCPANCAGVRVLNPRHVGRAQVNYQPLVVGGPVYRGDSFICGAAIHAGIIDDATGGCGSVSLVGQYYSFYSSERNGIESIGFDSYFPLSFRFTKAECGESPSAGRDPRRVLLAVSLFSTVLFSVLTTSPSVFFFINFISIFAHVALVSDPPNVSGPSDTILPSLISTFAGRLLPSLFCAAIIYQTCAKPTLSNLAPSVQLEKTILWLGGFWFGALSNYTLDWIPLSRLTAHDLAQQPGARAALAVIIIILALIISLQTYHFWCAGLVPRYLGCYLLLVLFLLVMAVLPGLELRIHHYILALFLLPLSSIQTRPSMLYQGILLGLLVNGVARWGFDSILQTHSALQGDALLDSIIPVTYPPAIYLDNPGSPPSQPWAISFMWAPPPPPANQSSSSSSLDGISVLINDVERYRGFYNDYHLTGEKMEFSWTRDSKADIAMTTPEYFRFAYVTKEGKALDYSEAGTWFANGTYSQGEGYWK</sequence>
<feature type="compositionally biased region" description="Basic and acidic residues" evidence="1">
    <location>
        <begin position="1"/>
        <end position="26"/>
    </location>
</feature>
<keyword evidence="5" id="KW-1185">Reference proteome</keyword>
<dbReference type="PANTHER" id="PTHR31331:SF8">
    <property type="entry name" value="LCCL DOMAIN PROTEIN (AFU_ORTHOLOGUE AFUA_5G02970)"/>
    <property type="match status" value="1"/>
</dbReference>
<dbReference type="InterPro" id="IPR051957">
    <property type="entry name" value="CRISP-LCCL_domain"/>
</dbReference>
<dbReference type="EMBL" id="MU858053">
    <property type="protein sequence ID" value="KAK4218451.1"/>
    <property type="molecule type" value="Genomic_DNA"/>
</dbReference>
<comment type="caution">
    <text evidence="4">The sequence shown here is derived from an EMBL/GenBank/DDBJ whole genome shotgun (WGS) entry which is preliminary data.</text>
</comment>
<evidence type="ECO:0000256" key="1">
    <source>
        <dbReference type="SAM" id="MobiDB-lite"/>
    </source>
</evidence>
<dbReference type="AlphaFoldDB" id="A0AAN7BAA2"/>
<dbReference type="SUPFAM" id="SSF69848">
    <property type="entry name" value="LCCL domain"/>
    <property type="match status" value="1"/>
</dbReference>
<evidence type="ECO:0000313" key="5">
    <source>
        <dbReference type="Proteomes" id="UP001301769"/>
    </source>
</evidence>
<feature type="region of interest" description="Disordered" evidence="1">
    <location>
        <begin position="1"/>
        <end position="56"/>
    </location>
</feature>
<keyword evidence="2" id="KW-1133">Transmembrane helix</keyword>
<dbReference type="Proteomes" id="UP001301769">
    <property type="component" value="Unassembled WGS sequence"/>
</dbReference>
<dbReference type="SMART" id="SM00603">
    <property type="entry name" value="LCCL"/>
    <property type="match status" value="1"/>
</dbReference>
<feature type="transmembrane region" description="Helical" evidence="2">
    <location>
        <begin position="136"/>
        <end position="154"/>
    </location>
</feature>
<dbReference type="PANTHER" id="PTHR31331">
    <property type="entry name" value="LCCL DOMAIN PROTEIN (AFU_ORTHOLOGUE AFUA_5G08630)"/>
    <property type="match status" value="1"/>
</dbReference>
<name>A0AAN7BAA2_9PEZI</name>
<feature type="transmembrane region" description="Helical" evidence="2">
    <location>
        <begin position="405"/>
        <end position="422"/>
    </location>
</feature>
<evidence type="ECO:0000256" key="2">
    <source>
        <dbReference type="SAM" id="Phobius"/>
    </source>
</evidence>
<dbReference type="PROSITE" id="PS50820">
    <property type="entry name" value="LCCL"/>
    <property type="match status" value="1"/>
</dbReference>
<evidence type="ECO:0000313" key="4">
    <source>
        <dbReference type="EMBL" id="KAK4218451.1"/>
    </source>
</evidence>
<feature type="domain" description="LCCL" evidence="3">
    <location>
        <begin position="171"/>
        <end position="282"/>
    </location>
</feature>
<dbReference type="InterPro" id="IPR004043">
    <property type="entry name" value="LCCL"/>
</dbReference>
<keyword evidence="2" id="KW-0812">Transmembrane</keyword>
<protein>
    <recommendedName>
        <fullName evidence="3">LCCL domain-containing protein</fullName>
    </recommendedName>
</protein>
<feature type="transmembrane region" description="Helical" evidence="2">
    <location>
        <begin position="470"/>
        <end position="489"/>
    </location>
</feature>